<keyword evidence="9" id="KW-0862">Zinc</keyword>
<dbReference type="GO" id="GO:0004519">
    <property type="term" value="F:endonuclease activity"/>
    <property type="evidence" value="ECO:0007669"/>
    <property type="project" value="UniProtKB-KW"/>
</dbReference>
<comment type="caution">
    <text evidence="12">The sequence shown here is derived from an EMBL/GenBank/DDBJ whole genome shotgun (WGS) entry which is preliminary data.</text>
</comment>
<dbReference type="InterPro" id="IPR001584">
    <property type="entry name" value="Integrase_cat-core"/>
</dbReference>
<dbReference type="Proteomes" id="UP000269221">
    <property type="component" value="Unassembled WGS sequence"/>
</dbReference>
<dbReference type="GO" id="GO:0008270">
    <property type="term" value="F:zinc ion binding"/>
    <property type="evidence" value="ECO:0007669"/>
    <property type="project" value="UniProtKB-KW"/>
</dbReference>
<evidence type="ECO:0000256" key="8">
    <source>
        <dbReference type="ARBA" id="ARBA00022918"/>
    </source>
</evidence>
<sequence>MLSPHSNINGGFFPRVVATCQPYANNSAYVADIAQQLGNTVLKEVSNAALFHLLKTLWCAIQARVHPYYILHVRSHTNLPGVVAEGNMRTDKLANPVWVAPQPDTLTQAKASDRFFHQNAHTLQKQFQLKPAGAHDVVESCDDCHVLAAPLPAGVKPRGLRALEIWQTDVTQVAEFGRLKHVTVGTISSVMWASAHTGEKTRNVIAHWRQGFAILGIPSALKTNNGPAYASQKILGYSGYLRSVFVLTCDRKGKIWPIGKLETMTKMKVIKWMNHRVMTQMQMIKRVKCCHIILVF</sequence>
<dbReference type="Gene3D" id="1.10.10.200">
    <property type="match status" value="1"/>
</dbReference>
<keyword evidence="13" id="KW-1185">Reference proteome</keyword>
<dbReference type="OrthoDB" id="9386368at2759"/>
<keyword evidence="5" id="KW-0479">Metal-binding</keyword>
<keyword evidence="3" id="KW-0548">Nucleotidyltransferase</keyword>
<dbReference type="SUPFAM" id="SSF46919">
    <property type="entry name" value="N-terminal Zn binding domain of HIV integrase"/>
    <property type="match status" value="1"/>
</dbReference>
<accession>A0A3M0JY31</accession>
<dbReference type="GO" id="GO:0003964">
    <property type="term" value="F:RNA-directed DNA polymerase activity"/>
    <property type="evidence" value="ECO:0007669"/>
    <property type="project" value="UniProtKB-KW"/>
</dbReference>
<evidence type="ECO:0000256" key="1">
    <source>
        <dbReference type="ARBA" id="ARBA00012493"/>
    </source>
</evidence>
<reference evidence="12 13" key="1">
    <citation type="submission" date="2018-07" db="EMBL/GenBank/DDBJ databases">
        <title>A high quality draft genome assembly of the barn swallow (H. rustica rustica).</title>
        <authorList>
            <person name="Formenti G."/>
            <person name="Chiara M."/>
            <person name="Poveda L."/>
            <person name="Francoijs K.-J."/>
            <person name="Bonisoli-Alquati A."/>
            <person name="Canova L."/>
            <person name="Gianfranceschi L."/>
            <person name="Horner D.S."/>
            <person name="Saino N."/>
        </authorList>
    </citation>
    <scope>NUCLEOTIDE SEQUENCE [LARGE SCALE GENOMIC DNA]</scope>
    <source>
        <strain evidence="12">Chelidonia</strain>
        <tissue evidence="12">Blood</tissue>
    </source>
</reference>
<dbReference type="InterPro" id="IPR017856">
    <property type="entry name" value="Integrase-like_N"/>
</dbReference>
<dbReference type="EMBL" id="QRBI01000122">
    <property type="protein sequence ID" value="RMC05668.1"/>
    <property type="molecule type" value="Genomic_DNA"/>
</dbReference>
<keyword evidence="4" id="KW-0540">Nuclease</keyword>
<evidence type="ECO:0000256" key="4">
    <source>
        <dbReference type="ARBA" id="ARBA00022722"/>
    </source>
</evidence>
<dbReference type="InterPro" id="IPR012337">
    <property type="entry name" value="RNaseH-like_sf"/>
</dbReference>
<keyword evidence="8" id="KW-0695">RNA-directed DNA polymerase</keyword>
<evidence type="ECO:0000259" key="10">
    <source>
        <dbReference type="PROSITE" id="PS50876"/>
    </source>
</evidence>
<dbReference type="Gene3D" id="3.30.420.10">
    <property type="entry name" value="Ribonuclease H-like superfamily/Ribonuclease H"/>
    <property type="match status" value="2"/>
</dbReference>
<gene>
    <name evidence="12" type="ORF">DUI87_17753</name>
</gene>
<dbReference type="PANTHER" id="PTHR41694:SF3">
    <property type="entry name" value="RNA-DIRECTED DNA POLYMERASE-RELATED"/>
    <property type="match status" value="1"/>
</dbReference>
<protein>
    <recommendedName>
        <fullName evidence="1">RNA-directed DNA polymerase</fullName>
        <ecNumber evidence="1">2.7.7.49</ecNumber>
    </recommendedName>
</protein>
<evidence type="ECO:0000256" key="7">
    <source>
        <dbReference type="ARBA" id="ARBA00022801"/>
    </source>
</evidence>
<dbReference type="GO" id="GO:0016787">
    <property type="term" value="F:hydrolase activity"/>
    <property type="evidence" value="ECO:0007669"/>
    <property type="project" value="UniProtKB-KW"/>
</dbReference>
<keyword evidence="7" id="KW-0378">Hydrolase</keyword>
<evidence type="ECO:0000256" key="3">
    <source>
        <dbReference type="ARBA" id="ARBA00022695"/>
    </source>
</evidence>
<evidence type="ECO:0000313" key="12">
    <source>
        <dbReference type="EMBL" id="RMC05668.1"/>
    </source>
</evidence>
<keyword evidence="2" id="KW-0808">Transferase</keyword>
<evidence type="ECO:0000256" key="2">
    <source>
        <dbReference type="ARBA" id="ARBA00022679"/>
    </source>
</evidence>
<dbReference type="GO" id="GO:0035613">
    <property type="term" value="F:RNA stem-loop binding"/>
    <property type="evidence" value="ECO:0007669"/>
    <property type="project" value="TreeGrafter"/>
</dbReference>
<name>A0A3M0JY31_HIRRU</name>
<dbReference type="InterPro" id="IPR003308">
    <property type="entry name" value="Integrase_Zn-bd_dom_N"/>
</dbReference>
<evidence type="ECO:0000256" key="6">
    <source>
        <dbReference type="ARBA" id="ARBA00022759"/>
    </source>
</evidence>
<keyword evidence="6" id="KW-0255">Endonuclease</keyword>
<dbReference type="GO" id="GO:0015074">
    <property type="term" value="P:DNA integration"/>
    <property type="evidence" value="ECO:0007669"/>
    <property type="project" value="InterPro"/>
</dbReference>
<feature type="domain" description="Integrase-type" evidence="10">
    <location>
        <begin position="104"/>
        <end position="145"/>
    </location>
</feature>
<dbReference type="PROSITE" id="PS50994">
    <property type="entry name" value="INTEGRASE"/>
    <property type="match status" value="1"/>
</dbReference>
<dbReference type="EC" id="2.7.7.49" evidence="1"/>
<dbReference type="STRING" id="333673.A0A3M0JY31"/>
<dbReference type="InterPro" id="IPR036397">
    <property type="entry name" value="RNaseH_sf"/>
</dbReference>
<evidence type="ECO:0000259" key="11">
    <source>
        <dbReference type="PROSITE" id="PS50994"/>
    </source>
</evidence>
<dbReference type="PANTHER" id="PTHR41694">
    <property type="entry name" value="ENDOGENOUS RETROVIRUS GROUP K MEMBER POL PROTEIN"/>
    <property type="match status" value="1"/>
</dbReference>
<evidence type="ECO:0000256" key="9">
    <source>
        <dbReference type="PROSITE-ProRule" id="PRU00450"/>
    </source>
</evidence>
<dbReference type="Pfam" id="PF02022">
    <property type="entry name" value="Integrase_Zn"/>
    <property type="match status" value="1"/>
</dbReference>
<proteinExistence type="predicted"/>
<feature type="domain" description="Integrase catalytic" evidence="11">
    <location>
        <begin position="153"/>
        <end position="237"/>
    </location>
</feature>
<evidence type="ECO:0000256" key="5">
    <source>
        <dbReference type="ARBA" id="ARBA00022723"/>
    </source>
</evidence>
<evidence type="ECO:0000313" key="13">
    <source>
        <dbReference type="Proteomes" id="UP000269221"/>
    </source>
</evidence>
<dbReference type="AlphaFoldDB" id="A0A3M0JY31"/>
<organism evidence="12 13">
    <name type="scientific">Hirundo rustica rustica</name>
    <dbReference type="NCBI Taxonomy" id="333673"/>
    <lineage>
        <taxon>Eukaryota</taxon>
        <taxon>Metazoa</taxon>
        <taxon>Chordata</taxon>
        <taxon>Craniata</taxon>
        <taxon>Vertebrata</taxon>
        <taxon>Euteleostomi</taxon>
        <taxon>Archelosauria</taxon>
        <taxon>Archosauria</taxon>
        <taxon>Dinosauria</taxon>
        <taxon>Saurischia</taxon>
        <taxon>Theropoda</taxon>
        <taxon>Coelurosauria</taxon>
        <taxon>Aves</taxon>
        <taxon>Neognathae</taxon>
        <taxon>Neoaves</taxon>
        <taxon>Telluraves</taxon>
        <taxon>Australaves</taxon>
        <taxon>Passeriformes</taxon>
        <taxon>Sylvioidea</taxon>
        <taxon>Hirundinidae</taxon>
        <taxon>Hirundo</taxon>
    </lineage>
</organism>
<keyword evidence="9" id="KW-0863">Zinc-finger</keyword>
<dbReference type="SUPFAM" id="SSF53098">
    <property type="entry name" value="Ribonuclease H-like"/>
    <property type="match status" value="1"/>
</dbReference>
<dbReference type="PROSITE" id="PS50876">
    <property type="entry name" value="ZF_INTEGRASE"/>
    <property type="match status" value="1"/>
</dbReference>